<evidence type="ECO:0000256" key="13">
    <source>
        <dbReference type="PIRSR" id="PIRSR602403-1"/>
    </source>
</evidence>
<keyword evidence="5 13" id="KW-0349">Heme</keyword>
<evidence type="ECO:0000256" key="8">
    <source>
        <dbReference type="ARBA" id="ARBA00022989"/>
    </source>
</evidence>
<evidence type="ECO:0000313" key="15">
    <source>
        <dbReference type="EMBL" id="KAF5382135.1"/>
    </source>
</evidence>
<evidence type="ECO:0000256" key="2">
    <source>
        <dbReference type="ARBA" id="ARBA00004370"/>
    </source>
</evidence>
<dbReference type="InterPro" id="IPR002403">
    <property type="entry name" value="Cyt_P450_E_grp-IV"/>
</dbReference>
<dbReference type="GO" id="GO:0005506">
    <property type="term" value="F:iron ion binding"/>
    <property type="evidence" value="ECO:0007669"/>
    <property type="project" value="InterPro"/>
</dbReference>
<feature type="signal peptide" evidence="14">
    <location>
        <begin position="1"/>
        <end position="23"/>
    </location>
</feature>
<dbReference type="PANTHER" id="PTHR24305">
    <property type="entry name" value="CYTOCHROME P450"/>
    <property type="match status" value="1"/>
</dbReference>
<evidence type="ECO:0000256" key="5">
    <source>
        <dbReference type="ARBA" id="ARBA00022617"/>
    </source>
</evidence>
<evidence type="ECO:0000256" key="4">
    <source>
        <dbReference type="ARBA" id="ARBA00010617"/>
    </source>
</evidence>
<evidence type="ECO:0000256" key="11">
    <source>
        <dbReference type="ARBA" id="ARBA00023033"/>
    </source>
</evidence>
<comment type="pathway">
    <text evidence="3">Secondary metabolite biosynthesis; terpenoid biosynthesis.</text>
</comment>
<evidence type="ECO:0000256" key="9">
    <source>
        <dbReference type="ARBA" id="ARBA00023002"/>
    </source>
</evidence>
<feature type="binding site" description="axial binding residue" evidence="13">
    <location>
        <position position="509"/>
    </location>
    <ligand>
        <name>heme</name>
        <dbReference type="ChEBI" id="CHEBI:30413"/>
    </ligand>
    <ligandPart>
        <name>Fe</name>
        <dbReference type="ChEBI" id="CHEBI:18248"/>
    </ligandPart>
</feature>
<comment type="caution">
    <text evidence="15">The sequence shown here is derived from an EMBL/GenBank/DDBJ whole genome shotgun (WGS) entry which is preliminary data.</text>
</comment>
<dbReference type="InterPro" id="IPR050121">
    <property type="entry name" value="Cytochrome_P450_monoxygenase"/>
</dbReference>
<sequence length="571" mass="64124">MFTFLESVAVFSVLWALWRFISSSFTTSDLDNIPGPPSGSFLKGNFGQLYNIHGFDFHTKIAEQFGRVIGIFGPFGSRQLYIYDPKAVHHILVKDQYVYEETTAFLAYVGLLSLVPYDNPTEQCYPLPSSNGIVFGDGLLASLGEKHRKQRKLINPVFSVAHMRNMVPIFDDIAKKLSDAIELQVERGAPEVDVLYWMTRAALEMIGQCGLGYSFDPLTEGAVPHPFSKAAKDLVPVLFKFEFMREFMLPSLVQIGSPEFRKRAVDVLAIPWRNLRRLRELVNVMDDTTTRIYEDKKLKMDRGEGTEKGAAPAKDILSILMRANREAAEEDRLPEREVLGQLSCVTIDLRSTDTTSNAFARILHLLATYPDAQERLRKEIMEARDTHGELSYDALVALPFMDAVLRETMRLYPPVSTVIRTTRQDIVLPLSAPITGLDGREMHSIFLPNNTNVVVSILCANQDPLLWGSDAAEWKPERWLSPLPQALINARLPGVYSHILTFLGGGRACIGFKFSELELKATMSVLISKFRFALSDKKILWEMGGIVTPSVEGLPGQPQLPIKVELVESKR</sequence>
<evidence type="ECO:0008006" key="17">
    <source>
        <dbReference type="Google" id="ProtNLM"/>
    </source>
</evidence>
<keyword evidence="14" id="KW-0732">Signal</keyword>
<keyword evidence="9" id="KW-0560">Oxidoreductase</keyword>
<proteinExistence type="inferred from homology"/>
<keyword evidence="16" id="KW-1185">Reference proteome</keyword>
<keyword evidence="7 13" id="KW-0479">Metal-binding</keyword>
<dbReference type="SUPFAM" id="SSF48264">
    <property type="entry name" value="Cytochrome P450"/>
    <property type="match status" value="1"/>
</dbReference>
<dbReference type="GO" id="GO:0016020">
    <property type="term" value="C:membrane"/>
    <property type="evidence" value="ECO:0007669"/>
    <property type="project" value="UniProtKB-SubCell"/>
</dbReference>
<name>A0A8H5HF54_9AGAR</name>
<dbReference type="Proteomes" id="UP000565441">
    <property type="component" value="Unassembled WGS sequence"/>
</dbReference>
<keyword evidence="12" id="KW-0472">Membrane</keyword>
<gene>
    <name evidence="15" type="ORF">D9615_004306</name>
</gene>
<comment type="subcellular location">
    <subcellularLocation>
        <location evidence="2">Membrane</location>
    </subcellularLocation>
</comment>
<dbReference type="PRINTS" id="PR00385">
    <property type="entry name" value="P450"/>
</dbReference>
<comment type="similarity">
    <text evidence="4">Belongs to the cytochrome P450 family.</text>
</comment>
<dbReference type="Pfam" id="PF00067">
    <property type="entry name" value="p450"/>
    <property type="match status" value="1"/>
</dbReference>
<protein>
    <recommendedName>
        <fullName evidence="17">Cytochrome P450</fullName>
    </recommendedName>
</protein>
<dbReference type="InterPro" id="IPR001128">
    <property type="entry name" value="Cyt_P450"/>
</dbReference>
<dbReference type="GO" id="GO:0016705">
    <property type="term" value="F:oxidoreductase activity, acting on paired donors, with incorporation or reduction of molecular oxygen"/>
    <property type="evidence" value="ECO:0007669"/>
    <property type="project" value="InterPro"/>
</dbReference>
<evidence type="ECO:0000256" key="12">
    <source>
        <dbReference type="ARBA" id="ARBA00023136"/>
    </source>
</evidence>
<evidence type="ECO:0000313" key="16">
    <source>
        <dbReference type="Proteomes" id="UP000565441"/>
    </source>
</evidence>
<feature type="chain" id="PRO_5034634390" description="Cytochrome P450" evidence="14">
    <location>
        <begin position="24"/>
        <end position="571"/>
    </location>
</feature>
<organism evidence="15 16">
    <name type="scientific">Tricholomella constricta</name>
    <dbReference type="NCBI Taxonomy" id="117010"/>
    <lineage>
        <taxon>Eukaryota</taxon>
        <taxon>Fungi</taxon>
        <taxon>Dikarya</taxon>
        <taxon>Basidiomycota</taxon>
        <taxon>Agaricomycotina</taxon>
        <taxon>Agaricomycetes</taxon>
        <taxon>Agaricomycetidae</taxon>
        <taxon>Agaricales</taxon>
        <taxon>Tricholomatineae</taxon>
        <taxon>Lyophyllaceae</taxon>
        <taxon>Tricholomella</taxon>
    </lineage>
</organism>
<dbReference type="CDD" id="cd11069">
    <property type="entry name" value="CYP_FUM15-like"/>
    <property type="match status" value="1"/>
</dbReference>
<reference evidence="15 16" key="1">
    <citation type="journal article" date="2020" name="ISME J.">
        <title>Uncovering the hidden diversity of litter-decomposition mechanisms in mushroom-forming fungi.</title>
        <authorList>
            <person name="Floudas D."/>
            <person name="Bentzer J."/>
            <person name="Ahren D."/>
            <person name="Johansson T."/>
            <person name="Persson P."/>
            <person name="Tunlid A."/>
        </authorList>
    </citation>
    <scope>NUCLEOTIDE SEQUENCE [LARGE SCALE GENOMIC DNA]</scope>
    <source>
        <strain evidence="15 16">CBS 661.87</strain>
    </source>
</reference>
<dbReference type="InterPro" id="IPR036396">
    <property type="entry name" value="Cyt_P450_sf"/>
</dbReference>
<evidence type="ECO:0000256" key="7">
    <source>
        <dbReference type="ARBA" id="ARBA00022723"/>
    </source>
</evidence>
<dbReference type="AlphaFoldDB" id="A0A8H5HF54"/>
<keyword evidence="6" id="KW-0812">Transmembrane</keyword>
<evidence type="ECO:0000256" key="6">
    <source>
        <dbReference type="ARBA" id="ARBA00022692"/>
    </source>
</evidence>
<dbReference type="Gene3D" id="1.10.630.10">
    <property type="entry name" value="Cytochrome P450"/>
    <property type="match status" value="1"/>
</dbReference>
<dbReference type="EMBL" id="JAACJP010000009">
    <property type="protein sequence ID" value="KAF5382135.1"/>
    <property type="molecule type" value="Genomic_DNA"/>
</dbReference>
<evidence type="ECO:0000256" key="10">
    <source>
        <dbReference type="ARBA" id="ARBA00023004"/>
    </source>
</evidence>
<dbReference type="PANTHER" id="PTHR24305:SF166">
    <property type="entry name" value="CYTOCHROME P450 12A4, MITOCHONDRIAL-RELATED"/>
    <property type="match status" value="1"/>
</dbReference>
<evidence type="ECO:0000256" key="3">
    <source>
        <dbReference type="ARBA" id="ARBA00004721"/>
    </source>
</evidence>
<dbReference type="PRINTS" id="PR00465">
    <property type="entry name" value="EP450IV"/>
</dbReference>
<evidence type="ECO:0000256" key="1">
    <source>
        <dbReference type="ARBA" id="ARBA00001971"/>
    </source>
</evidence>
<keyword evidence="8" id="KW-1133">Transmembrane helix</keyword>
<accession>A0A8H5HF54</accession>
<dbReference type="GO" id="GO:0020037">
    <property type="term" value="F:heme binding"/>
    <property type="evidence" value="ECO:0007669"/>
    <property type="project" value="InterPro"/>
</dbReference>
<evidence type="ECO:0000256" key="14">
    <source>
        <dbReference type="SAM" id="SignalP"/>
    </source>
</evidence>
<dbReference type="GO" id="GO:0004497">
    <property type="term" value="F:monooxygenase activity"/>
    <property type="evidence" value="ECO:0007669"/>
    <property type="project" value="UniProtKB-KW"/>
</dbReference>
<keyword evidence="11" id="KW-0503">Monooxygenase</keyword>
<comment type="cofactor">
    <cofactor evidence="1 13">
        <name>heme</name>
        <dbReference type="ChEBI" id="CHEBI:30413"/>
    </cofactor>
</comment>
<dbReference type="OrthoDB" id="1470350at2759"/>
<keyword evidence="10 13" id="KW-0408">Iron</keyword>